<feature type="chain" id="PRO_5040350587" evidence="1">
    <location>
        <begin position="30"/>
        <end position="144"/>
    </location>
</feature>
<evidence type="ECO:0000313" key="3">
    <source>
        <dbReference type="Proteomes" id="UP001153620"/>
    </source>
</evidence>
<protein>
    <submittedName>
        <fullName evidence="2">Uncharacterized protein</fullName>
    </submittedName>
</protein>
<proteinExistence type="predicted"/>
<name>A0A9N9S9K4_9DIPT</name>
<sequence>MRDIFLIYFSSSRFHRIFILLLAVHHISCVKVTCTYRDVTWGSHFDNKIYECNIQDKLVITDRSQTITNVSEEEEPEPETTALTTTMTTIVVATNKPEIEATTKMESFLDKLKNFEKSTKQQEIKENSKLRFPVWTKAAIGGAT</sequence>
<keyword evidence="3" id="KW-1185">Reference proteome</keyword>
<accession>A0A9N9S9K4</accession>
<organism evidence="2 3">
    <name type="scientific">Chironomus riparius</name>
    <dbReference type="NCBI Taxonomy" id="315576"/>
    <lineage>
        <taxon>Eukaryota</taxon>
        <taxon>Metazoa</taxon>
        <taxon>Ecdysozoa</taxon>
        <taxon>Arthropoda</taxon>
        <taxon>Hexapoda</taxon>
        <taxon>Insecta</taxon>
        <taxon>Pterygota</taxon>
        <taxon>Neoptera</taxon>
        <taxon>Endopterygota</taxon>
        <taxon>Diptera</taxon>
        <taxon>Nematocera</taxon>
        <taxon>Chironomoidea</taxon>
        <taxon>Chironomidae</taxon>
        <taxon>Chironominae</taxon>
        <taxon>Chironomus</taxon>
    </lineage>
</organism>
<dbReference type="AlphaFoldDB" id="A0A9N9S9K4"/>
<gene>
    <name evidence="2" type="ORF">CHIRRI_LOCUS14756</name>
</gene>
<dbReference type="EMBL" id="OU895880">
    <property type="protein sequence ID" value="CAG9811949.1"/>
    <property type="molecule type" value="Genomic_DNA"/>
</dbReference>
<reference evidence="2" key="2">
    <citation type="submission" date="2022-10" db="EMBL/GenBank/DDBJ databases">
        <authorList>
            <consortium name="ENA_rothamsted_submissions"/>
            <consortium name="culmorum"/>
            <person name="King R."/>
        </authorList>
    </citation>
    <scope>NUCLEOTIDE SEQUENCE</scope>
</reference>
<reference evidence="2" key="1">
    <citation type="submission" date="2022-01" db="EMBL/GenBank/DDBJ databases">
        <authorList>
            <person name="King R."/>
        </authorList>
    </citation>
    <scope>NUCLEOTIDE SEQUENCE</scope>
</reference>
<keyword evidence="1" id="KW-0732">Signal</keyword>
<feature type="signal peptide" evidence="1">
    <location>
        <begin position="1"/>
        <end position="29"/>
    </location>
</feature>
<evidence type="ECO:0000313" key="2">
    <source>
        <dbReference type="EMBL" id="CAG9811949.1"/>
    </source>
</evidence>
<dbReference type="Proteomes" id="UP001153620">
    <property type="component" value="Chromosome 4"/>
</dbReference>
<evidence type="ECO:0000256" key="1">
    <source>
        <dbReference type="SAM" id="SignalP"/>
    </source>
</evidence>